<dbReference type="InterPro" id="IPR001611">
    <property type="entry name" value="Leu-rich_rpt"/>
</dbReference>
<reference evidence="4" key="1">
    <citation type="submission" date="2022-10" db="EMBL/GenBank/DDBJ databases">
        <authorList>
            <person name="Hyden B.L."/>
            <person name="Feng K."/>
            <person name="Yates T."/>
            <person name="Jawdy S."/>
            <person name="Smart L.B."/>
            <person name="Muchero W."/>
        </authorList>
    </citation>
    <scope>NUCLEOTIDE SEQUENCE</scope>
    <source>
        <tissue evidence="4">Shoot tip</tissue>
    </source>
</reference>
<keyword evidence="5" id="KW-1185">Reference proteome</keyword>
<dbReference type="Gene3D" id="3.80.10.10">
    <property type="entry name" value="Ribonuclease Inhibitor"/>
    <property type="match status" value="1"/>
</dbReference>
<comment type="similarity">
    <text evidence="1">Belongs to the RLP family.</text>
</comment>
<gene>
    <name evidence="4" type="ORF">OIU77_018419</name>
</gene>
<evidence type="ECO:0000313" key="5">
    <source>
        <dbReference type="Proteomes" id="UP001141253"/>
    </source>
</evidence>
<proteinExistence type="inferred from homology"/>
<dbReference type="PANTHER" id="PTHR48062">
    <property type="entry name" value="RECEPTOR-LIKE PROTEIN 14"/>
    <property type="match status" value="1"/>
</dbReference>
<dbReference type="InterPro" id="IPR032675">
    <property type="entry name" value="LRR_dom_sf"/>
</dbReference>
<sequence length="279" mass="31453">MANNNLTGCIPPCFRNMSSLEYLDLSNNHMSCELFEHNLPRGDSSLWYLKLSNNNFYGQLTPSVFNRTRLRYLYLDGNKFGGEFVGEVPGTFPPALQIVDISSNLLSGMLPRGIGNSSIYQMEGIDLSKNYFEDEKSGFIYIMQPIRYYRIDGIEKLHGCRRRWPKSMVVHHLFDSLPIRSVPSKYMVLLLSHVGGAYATEVQKLAATILELICEGLGLESGYFGGKLSEIPSKREPVLWLLYRCGIGLRLVFCVVLSGTSFTVRHELLLAVLCLICSD</sequence>
<reference evidence="4" key="2">
    <citation type="journal article" date="2023" name="Int. J. Mol. Sci.">
        <title>De Novo Assembly and Annotation of 11 Diverse Shrub Willow (Salix) Genomes Reveals Novel Gene Organization in Sex-Linked Regions.</title>
        <authorList>
            <person name="Hyden B."/>
            <person name="Feng K."/>
            <person name="Yates T.B."/>
            <person name="Jawdy S."/>
            <person name="Cereghino C."/>
            <person name="Smart L.B."/>
            <person name="Muchero W."/>
        </authorList>
    </citation>
    <scope>NUCLEOTIDE SEQUENCE</scope>
    <source>
        <tissue evidence="4">Shoot tip</tissue>
    </source>
</reference>
<dbReference type="EMBL" id="JAPFFI010000003">
    <property type="protein sequence ID" value="KAJ6397398.1"/>
    <property type="molecule type" value="Genomic_DNA"/>
</dbReference>
<organism evidence="4 5">
    <name type="scientific">Salix suchowensis</name>
    <dbReference type="NCBI Taxonomy" id="1278906"/>
    <lineage>
        <taxon>Eukaryota</taxon>
        <taxon>Viridiplantae</taxon>
        <taxon>Streptophyta</taxon>
        <taxon>Embryophyta</taxon>
        <taxon>Tracheophyta</taxon>
        <taxon>Spermatophyta</taxon>
        <taxon>Magnoliopsida</taxon>
        <taxon>eudicotyledons</taxon>
        <taxon>Gunneridae</taxon>
        <taxon>Pentapetalae</taxon>
        <taxon>rosids</taxon>
        <taxon>fabids</taxon>
        <taxon>Malpighiales</taxon>
        <taxon>Salicaceae</taxon>
        <taxon>Saliceae</taxon>
        <taxon>Salix</taxon>
    </lineage>
</organism>
<accession>A0ABQ9CDG8</accession>
<evidence type="ECO:0000256" key="3">
    <source>
        <dbReference type="ARBA" id="ARBA00022737"/>
    </source>
</evidence>
<dbReference type="SUPFAM" id="SSF51197">
    <property type="entry name" value="Clavaminate synthase-like"/>
    <property type="match status" value="1"/>
</dbReference>
<keyword evidence="3" id="KW-0677">Repeat</keyword>
<dbReference type="PANTHER" id="PTHR48062:SF21">
    <property type="entry name" value="RECEPTOR-LIKE PROTEIN 12"/>
    <property type="match status" value="1"/>
</dbReference>
<keyword evidence="2" id="KW-0433">Leucine-rich repeat</keyword>
<comment type="caution">
    <text evidence="4">The sequence shown here is derived from an EMBL/GenBank/DDBJ whole genome shotgun (WGS) entry which is preliminary data.</text>
</comment>
<protein>
    <submittedName>
        <fullName evidence="4">Uncharacterized protein</fullName>
    </submittedName>
</protein>
<evidence type="ECO:0000313" key="4">
    <source>
        <dbReference type="EMBL" id="KAJ6397398.1"/>
    </source>
</evidence>
<dbReference type="Proteomes" id="UP001141253">
    <property type="component" value="Chromosome 5"/>
</dbReference>
<name>A0ABQ9CDG8_9ROSI</name>
<dbReference type="SUPFAM" id="SSF52058">
    <property type="entry name" value="L domain-like"/>
    <property type="match status" value="1"/>
</dbReference>
<dbReference type="InterPro" id="IPR051502">
    <property type="entry name" value="RLP_Defense_Trigger"/>
</dbReference>
<dbReference type="Pfam" id="PF00560">
    <property type="entry name" value="LRR_1"/>
    <property type="match status" value="2"/>
</dbReference>
<evidence type="ECO:0000256" key="2">
    <source>
        <dbReference type="ARBA" id="ARBA00022614"/>
    </source>
</evidence>
<evidence type="ECO:0000256" key="1">
    <source>
        <dbReference type="ARBA" id="ARBA00009592"/>
    </source>
</evidence>